<organism evidence="1 2">
    <name type="scientific">Cutaneotrichosporon spelunceum</name>
    <dbReference type="NCBI Taxonomy" id="1672016"/>
    <lineage>
        <taxon>Eukaryota</taxon>
        <taxon>Fungi</taxon>
        <taxon>Dikarya</taxon>
        <taxon>Basidiomycota</taxon>
        <taxon>Agaricomycotina</taxon>
        <taxon>Tremellomycetes</taxon>
        <taxon>Trichosporonales</taxon>
        <taxon>Trichosporonaceae</taxon>
        <taxon>Cutaneotrichosporon</taxon>
    </lineage>
</organism>
<dbReference type="Proteomes" id="UP001222932">
    <property type="component" value="Unassembled WGS sequence"/>
</dbReference>
<comment type="caution">
    <text evidence="1">The sequence shown here is derived from an EMBL/GenBank/DDBJ whole genome shotgun (WGS) entry which is preliminary data.</text>
</comment>
<protein>
    <recommendedName>
        <fullName evidence="3">Protein kinase domain-containing protein</fullName>
    </recommendedName>
</protein>
<dbReference type="InterPro" id="IPR011009">
    <property type="entry name" value="Kinase-like_dom_sf"/>
</dbReference>
<sequence>MNDSNSDFGVMTNCNTFVAVRKTTAENGPVFHFSPSIEAANSPTLSNLCWSPFGLLMGISIFALSERGVNIMSGRAPSASAVMKHIVTGLHHFDPLPVSRGISHPKEHNRHATYQQVSSFVCQLGPAVFFLSFSQGYPNDNKEVWPGTFHGPCNAEPGELCMSLADRQCDDFSWIPSLQVSDLVAQGHFWNVWTFSFAWAHGSKPDIVIRWGRVRPCNLNRIAEEVKLLREPLATLEGHVVPRFYGLFGSIQPEDDEQWCMVFDFAGETPCEKERSSQNLRNQIRRQYTRLHKAGIVHNNVEWRHILVLAARRAASTVLLVDFSNARSKGSMGLGEWKDLCKREMADVETLLLPYSRSVHCVIE</sequence>
<name>A0AAD3TZN7_9TREE</name>
<accession>A0AAD3TZN7</accession>
<evidence type="ECO:0008006" key="3">
    <source>
        <dbReference type="Google" id="ProtNLM"/>
    </source>
</evidence>
<dbReference type="SUPFAM" id="SSF56112">
    <property type="entry name" value="Protein kinase-like (PK-like)"/>
    <property type="match status" value="1"/>
</dbReference>
<evidence type="ECO:0000313" key="2">
    <source>
        <dbReference type="Proteomes" id="UP001222932"/>
    </source>
</evidence>
<dbReference type="AlphaFoldDB" id="A0AAD3TZN7"/>
<reference evidence="1" key="2">
    <citation type="submission" date="2023-06" db="EMBL/GenBank/DDBJ databases">
        <authorList>
            <person name="Kobayashi Y."/>
            <person name="Kayamori A."/>
            <person name="Aoki K."/>
            <person name="Shiwa Y."/>
            <person name="Fujita N."/>
            <person name="Sugita T."/>
            <person name="Iwasaki W."/>
            <person name="Tanaka N."/>
            <person name="Takashima M."/>
        </authorList>
    </citation>
    <scope>NUCLEOTIDE SEQUENCE</scope>
    <source>
        <strain evidence="1">HIS016</strain>
    </source>
</reference>
<reference evidence="1" key="1">
    <citation type="journal article" date="2023" name="BMC Genomics">
        <title>Chromosome-level genome assemblies of Cutaneotrichosporon spp. (Trichosporonales, Basidiomycota) reveal imbalanced evolution between nucleotide sequences and chromosome synteny.</title>
        <authorList>
            <person name="Kobayashi Y."/>
            <person name="Kayamori A."/>
            <person name="Aoki K."/>
            <person name="Shiwa Y."/>
            <person name="Matsutani M."/>
            <person name="Fujita N."/>
            <person name="Sugita T."/>
            <person name="Iwasaki W."/>
            <person name="Tanaka N."/>
            <person name="Takashima M."/>
        </authorList>
    </citation>
    <scope>NUCLEOTIDE SEQUENCE</scope>
    <source>
        <strain evidence="1">HIS016</strain>
    </source>
</reference>
<proteinExistence type="predicted"/>
<keyword evidence="2" id="KW-1185">Reference proteome</keyword>
<evidence type="ECO:0000313" key="1">
    <source>
        <dbReference type="EMBL" id="GMK59848.1"/>
    </source>
</evidence>
<dbReference type="EMBL" id="BTCM01000009">
    <property type="protein sequence ID" value="GMK59848.1"/>
    <property type="molecule type" value="Genomic_DNA"/>
</dbReference>
<gene>
    <name evidence="1" type="ORF">CspeluHIS016_0900650</name>
</gene>